<evidence type="ECO:0000259" key="1">
    <source>
        <dbReference type="Pfam" id="PF13843"/>
    </source>
</evidence>
<proteinExistence type="predicted"/>
<feature type="non-terminal residue" evidence="2">
    <location>
        <position position="1"/>
    </location>
</feature>
<dbReference type="STRING" id="1336337.A0A3N4J2I0"/>
<dbReference type="OrthoDB" id="2431486at2759"/>
<name>A0A3N4J2I0_9PEZI</name>
<dbReference type="PANTHER" id="PTHR46599:SF3">
    <property type="entry name" value="PIGGYBAC TRANSPOSABLE ELEMENT-DERIVED PROTEIN 4"/>
    <property type="match status" value="1"/>
</dbReference>
<evidence type="ECO:0000313" key="3">
    <source>
        <dbReference type="Proteomes" id="UP000276215"/>
    </source>
</evidence>
<feature type="domain" description="PiggyBac transposable element-derived protein" evidence="1">
    <location>
        <begin position="57"/>
        <end position="108"/>
    </location>
</feature>
<dbReference type="Pfam" id="PF13843">
    <property type="entry name" value="DDE_Tnp_1_7"/>
    <property type="match status" value="1"/>
</dbReference>
<gene>
    <name evidence="2" type="ORF">L873DRAFT_1714144</name>
</gene>
<keyword evidence="3" id="KW-1185">Reference proteome</keyword>
<dbReference type="AlphaFoldDB" id="A0A3N4J2I0"/>
<dbReference type="InterPro" id="IPR029526">
    <property type="entry name" value="PGBD"/>
</dbReference>
<evidence type="ECO:0000313" key="2">
    <source>
        <dbReference type="EMBL" id="RPA91437.1"/>
    </source>
</evidence>
<sequence length="269" mass="31260">DGVLCFWWMDNKIVRMLTTVHPWDEVTCSLCWRPGNTSTNATIVQKAFDDCDRASFFIPTAIDDYNHYMGGVDIANQWHASYTTHQRALRNWLAFFYFFLDLSTTNAHILLNLTQMSELNWLLDSGQLVEHDILSHPLACPIPAVEFQRMLFKHLSDWTPSTKGREGRARQIHYRLSIRYCSKTSCTYFTKHHTLQKPKLEASSFHHLEKMDKHQKCCICRYNFCTGKKEGRSRPKLTQFEGRSCSPPSARCGSDWPCFAQWHSLATIP</sequence>
<accession>A0A3N4J2I0</accession>
<protein>
    <recommendedName>
        <fullName evidence="1">PiggyBac transposable element-derived protein domain-containing protein</fullName>
    </recommendedName>
</protein>
<dbReference type="Proteomes" id="UP000276215">
    <property type="component" value="Unassembled WGS sequence"/>
</dbReference>
<dbReference type="EMBL" id="ML120496">
    <property type="protein sequence ID" value="RPA91437.1"/>
    <property type="molecule type" value="Genomic_DNA"/>
</dbReference>
<dbReference type="PANTHER" id="PTHR46599">
    <property type="entry name" value="PIGGYBAC TRANSPOSABLE ELEMENT-DERIVED PROTEIN 4"/>
    <property type="match status" value="1"/>
</dbReference>
<reference evidence="2 3" key="1">
    <citation type="journal article" date="2018" name="Nat. Ecol. Evol.">
        <title>Pezizomycetes genomes reveal the molecular basis of ectomycorrhizal truffle lifestyle.</title>
        <authorList>
            <person name="Murat C."/>
            <person name="Payen T."/>
            <person name="Noel B."/>
            <person name="Kuo A."/>
            <person name="Morin E."/>
            <person name="Chen J."/>
            <person name="Kohler A."/>
            <person name="Krizsan K."/>
            <person name="Balestrini R."/>
            <person name="Da Silva C."/>
            <person name="Montanini B."/>
            <person name="Hainaut M."/>
            <person name="Levati E."/>
            <person name="Barry K.W."/>
            <person name="Belfiori B."/>
            <person name="Cichocki N."/>
            <person name="Clum A."/>
            <person name="Dockter R.B."/>
            <person name="Fauchery L."/>
            <person name="Guy J."/>
            <person name="Iotti M."/>
            <person name="Le Tacon F."/>
            <person name="Lindquist E.A."/>
            <person name="Lipzen A."/>
            <person name="Malagnac F."/>
            <person name="Mello A."/>
            <person name="Molinier V."/>
            <person name="Miyauchi S."/>
            <person name="Poulain J."/>
            <person name="Riccioni C."/>
            <person name="Rubini A."/>
            <person name="Sitrit Y."/>
            <person name="Splivallo R."/>
            <person name="Traeger S."/>
            <person name="Wang M."/>
            <person name="Zifcakova L."/>
            <person name="Wipf D."/>
            <person name="Zambonelli A."/>
            <person name="Paolocci F."/>
            <person name="Nowrousian M."/>
            <person name="Ottonello S."/>
            <person name="Baldrian P."/>
            <person name="Spatafora J.W."/>
            <person name="Henrissat B."/>
            <person name="Nagy L.G."/>
            <person name="Aury J.M."/>
            <person name="Wincker P."/>
            <person name="Grigoriev I.V."/>
            <person name="Bonfante P."/>
            <person name="Martin F.M."/>
        </authorList>
    </citation>
    <scope>NUCLEOTIDE SEQUENCE [LARGE SCALE GENOMIC DNA]</scope>
    <source>
        <strain evidence="2 3">120613-1</strain>
    </source>
</reference>
<organism evidence="2 3">
    <name type="scientific">Choiromyces venosus 120613-1</name>
    <dbReference type="NCBI Taxonomy" id="1336337"/>
    <lineage>
        <taxon>Eukaryota</taxon>
        <taxon>Fungi</taxon>
        <taxon>Dikarya</taxon>
        <taxon>Ascomycota</taxon>
        <taxon>Pezizomycotina</taxon>
        <taxon>Pezizomycetes</taxon>
        <taxon>Pezizales</taxon>
        <taxon>Tuberaceae</taxon>
        <taxon>Choiromyces</taxon>
    </lineage>
</organism>